<dbReference type="EMBL" id="CADCUE010000134">
    <property type="protein sequence ID" value="CAA9335741.1"/>
    <property type="molecule type" value="Genomic_DNA"/>
</dbReference>
<dbReference type="InterPro" id="IPR041617">
    <property type="entry name" value="TPR_MalT"/>
</dbReference>
<feature type="domain" description="HTH cro/C1-type" evidence="1">
    <location>
        <begin position="19"/>
        <end position="74"/>
    </location>
</feature>
<dbReference type="Pfam" id="PF25872">
    <property type="entry name" value="HTH_77"/>
    <property type="match status" value="1"/>
</dbReference>
<name>A0A6J4LL22_9ACTN</name>
<dbReference type="Gene3D" id="1.10.260.40">
    <property type="entry name" value="lambda repressor-like DNA-binding domains"/>
    <property type="match status" value="1"/>
</dbReference>
<dbReference type="InterPro" id="IPR058852">
    <property type="entry name" value="HTH_77"/>
</dbReference>
<evidence type="ECO:0000259" key="1">
    <source>
        <dbReference type="PROSITE" id="PS50943"/>
    </source>
</evidence>
<dbReference type="Pfam" id="PF13401">
    <property type="entry name" value="AAA_22"/>
    <property type="match status" value="1"/>
</dbReference>
<gene>
    <name evidence="2" type="ORF">AVDCRST_MAG16-1565</name>
</gene>
<dbReference type="SUPFAM" id="SSF47413">
    <property type="entry name" value="lambda repressor-like DNA-binding domains"/>
    <property type="match status" value="1"/>
</dbReference>
<protein>
    <recommendedName>
        <fullName evidence="1">HTH cro/C1-type domain-containing protein</fullName>
    </recommendedName>
</protein>
<dbReference type="Pfam" id="PF13560">
    <property type="entry name" value="HTH_31"/>
    <property type="match status" value="1"/>
</dbReference>
<dbReference type="AlphaFoldDB" id="A0A6J4LL22"/>
<dbReference type="SUPFAM" id="SSF48452">
    <property type="entry name" value="TPR-like"/>
    <property type="match status" value="1"/>
</dbReference>
<dbReference type="CDD" id="cd00093">
    <property type="entry name" value="HTH_XRE"/>
    <property type="match status" value="1"/>
</dbReference>
<evidence type="ECO:0000313" key="2">
    <source>
        <dbReference type="EMBL" id="CAA9335741.1"/>
    </source>
</evidence>
<dbReference type="PROSITE" id="PS50943">
    <property type="entry name" value="HTH_CROC1"/>
    <property type="match status" value="1"/>
</dbReference>
<dbReference type="InterPro" id="IPR001387">
    <property type="entry name" value="Cro/C1-type_HTH"/>
</dbReference>
<dbReference type="InterPro" id="IPR011990">
    <property type="entry name" value="TPR-like_helical_dom_sf"/>
</dbReference>
<dbReference type="InterPro" id="IPR010982">
    <property type="entry name" value="Lambda_DNA-bd_dom_sf"/>
</dbReference>
<organism evidence="2">
    <name type="scientific">uncultured Frankineae bacterium</name>
    <dbReference type="NCBI Taxonomy" id="437475"/>
    <lineage>
        <taxon>Bacteria</taxon>
        <taxon>Bacillati</taxon>
        <taxon>Actinomycetota</taxon>
        <taxon>Actinomycetes</taxon>
        <taxon>Frankiales</taxon>
        <taxon>environmental samples</taxon>
    </lineage>
</organism>
<dbReference type="PANTHER" id="PTHR47691:SF3">
    <property type="entry name" value="HTH-TYPE TRANSCRIPTIONAL REGULATOR RV0890C-RELATED"/>
    <property type="match status" value="1"/>
</dbReference>
<dbReference type="GO" id="GO:0003677">
    <property type="term" value="F:DNA binding"/>
    <property type="evidence" value="ECO:0007669"/>
    <property type="project" value="InterPro"/>
</dbReference>
<dbReference type="Pfam" id="PF17874">
    <property type="entry name" value="TPR_MalT"/>
    <property type="match status" value="1"/>
</dbReference>
<dbReference type="PANTHER" id="PTHR47691">
    <property type="entry name" value="REGULATOR-RELATED"/>
    <property type="match status" value="1"/>
</dbReference>
<proteinExistence type="predicted"/>
<reference evidence="2" key="1">
    <citation type="submission" date="2020-02" db="EMBL/GenBank/DDBJ databases">
        <authorList>
            <person name="Meier V. D."/>
        </authorList>
    </citation>
    <scope>NUCLEOTIDE SEQUENCE</scope>
    <source>
        <strain evidence="2">AVDCRST_MAG16</strain>
    </source>
</reference>
<dbReference type="SUPFAM" id="SSF52540">
    <property type="entry name" value="P-loop containing nucleoside triphosphate hydrolases"/>
    <property type="match status" value="1"/>
</dbReference>
<accession>A0A6J4LL22</accession>
<dbReference type="Gene3D" id="3.40.50.300">
    <property type="entry name" value="P-loop containing nucleotide triphosphate hydrolases"/>
    <property type="match status" value="1"/>
</dbReference>
<dbReference type="InterPro" id="IPR049945">
    <property type="entry name" value="AAA_22"/>
</dbReference>
<dbReference type="PRINTS" id="PR00364">
    <property type="entry name" value="DISEASERSIST"/>
</dbReference>
<dbReference type="Gene3D" id="1.25.40.10">
    <property type="entry name" value="Tetratricopeptide repeat domain"/>
    <property type="match status" value="1"/>
</dbReference>
<dbReference type="SMART" id="SM00530">
    <property type="entry name" value="HTH_XRE"/>
    <property type="match status" value="1"/>
</dbReference>
<dbReference type="GO" id="GO:0016887">
    <property type="term" value="F:ATP hydrolysis activity"/>
    <property type="evidence" value="ECO:0007669"/>
    <property type="project" value="InterPro"/>
</dbReference>
<dbReference type="InterPro" id="IPR027417">
    <property type="entry name" value="P-loop_NTPase"/>
</dbReference>
<sequence>MTTPHAAASPQTSEFGARLRSLREAAGLTQEELAERAGLTSYAVSALERGRRQRPYPHTVRSLCDALGSSPEDRALLLSAVPRRTVPPPPAPPADPAPAAVPVVVPSPRVPAAATRLLGRDEDVAALAELLVQQERRLVTLTGTGGVGKTRLAATVVEQVAGHFPDGAAMVSLAPLSDPSDVLPEIARAVGSAAAEGPQTEGPLAEHLCSLRLLLVLDNLEHLLEAAQQIADLVAQCPRLVVLVTSRAPLRVRGETEYPVAPLAVPRESDTDPAELSACAAVEVFVERARSVAPGFEVTDDNAPAVAALCRRLAGIPLALELAAARIRFLSPQALLSRLDDAMARAGGPDLPARQRTLRATFDWSYDLLAPQEQRLLRVLSVFAGGCTLEAVEDVSARLGDEESVLSVLEVLVEHSLVVVSTDPEGQPRFRLLEPVAQYARSLQSDAEQERVRTAHAACYLAFAELAAPEYQRGDQVVWLDRSEREDANYGAALHWSLQSRDGQTAGRMSWALWLYWWLRGRLVVGRRLTEGALPLEMSPDVRVRTTNTAGCTAFALGDLQAAGQRWREAEALAQDGEDRYTRAGATAGVGLVALAEGDLDLAEEQFLRSLPYAEDTGIYGDWLCSLVHVWLGTVHLLRGDLDRADESMRRGLRSARRRGDRLTAYVALYNLSQLALARSQHSVARDHLHEGIRLTEETGDLANLVYFLEQLAVVDGATGETHRVAVLLGAADAVRDVAGSQTYGYYKPDEALRQQAAADAQALLGEDVYGDVVDAGRTLSPQEAITYALTGTGAPAPRP</sequence>